<keyword evidence="2" id="KW-1185">Reference proteome</keyword>
<organism evidence="1 2">
    <name type="scientific">Amycolatopsis tolypomycina</name>
    <dbReference type="NCBI Taxonomy" id="208445"/>
    <lineage>
        <taxon>Bacteria</taxon>
        <taxon>Bacillati</taxon>
        <taxon>Actinomycetota</taxon>
        <taxon>Actinomycetes</taxon>
        <taxon>Pseudonocardiales</taxon>
        <taxon>Pseudonocardiaceae</taxon>
        <taxon>Amycolatopsis</taxon>
    </lineage>
</organism>
<evidence type="ECO:0000313" key="1">
    <source>
        <dbReference type="EMBL" id="SEB43194.1"/>
    </source>
</evidence>
<reference evidence="2" key="1">
    <citation type="submission" date="2016-10" db="EMBL/GenBank/DDBJ databases">
        <authorList>
            <person name="Varghese N."/>
            <person name="Submissions S."/>
        </authorList>
    </citation>
    <scope>NUCLEOTIDE SEQUENCE [LARGE SCALE GENOMIC DNA]</scope>
    <source>
        <strain evidence="2">DSM 44544</strain>
    </source>
</reference>
<dbReference type="STRING" id="208445.SAMN04489727_1691"/>
<dbReference type="EMBL" id="FNSO01000003">
    <property type="protein sequence ID" value="SEB43194.1"/>
    <property type="molecule type" value="Genomic_DNA"/>
</dbReference>
<evidence type="ECO:0000313" key="2">
    <source>
        <dbReference type="Proteomes" id="UP000199622"/>
    </source>
</evidence>
<dbReference type="RefSeq" id="WP_091305249.1">
    <property type="nucleotide sequence ID" value="NZ_FNSO01000003.1"/>
</dbReference>
<proteinExistence type="predicted"/>
<accession>A0A1H4JA45</accession>
<sequence>MARRRRWIEQRDGSAKLSALGLREMLAELTAKIVNRRAEAARLGETAGLAGDFHHGQAMAYADVLSWLDTLTLGEFGEERPELYGGPAPEATAGGEA</sequence>
<dbReference type="AlphaFoldDB" id="A0A1H4JA45"/>
<dbReference type="Proteomes" id="UP000199622">
    <property type="component" value="Unassembled WGS sequence"/>
</dbReference>
<name>A0A1H4JA45_9PSEU</name>
<protein>
    <submittedName>
        <fullName evidence="1">Uncharacterized protein</fullName>
    </submittedName>
</protein>
<gene>
    <name evidence="1" type="ORF">SAMN04489727_1691</name>
</gene>